<dbReference type="SMART" id="SM00387">
    <property type="entry name" value="HATPase_c"/>
    <property type="match status" value="1"/>
</dbReference>
<dbReference type="Proteomes" id="UP000035721">
    <property type="component" value="Unassembled WGS sequence"/>
</dbReference>
<dbReference type="FunFam" id="1.10.287.130:FF:000001">
    <property type="entry name" value="Two-component sensor histidine kinase"/>
    <property type="match status" value="1"/>
</dbReference>
<comment type="caution">
    <text evidence="14">The sequence shown here is derived from an EMBL/GenBank/DDBJ whole genome shotgun (WGS) entry which is preliminary data.</text>
</comment>
<dbReference type="PROSITE" id="PS50885">
    <property type="entry name" value="HAMP"/>
    <property type="match status" value="1"/>
</dbReference>
<dbReference type="GO" id="GO:0000155">
    <property type="term" value="F:phosphorelay sensor kinase activity"/>
    <property type="evidence" value="ECO:0007669"/>
    <property type="project" value="InterPro"/>
</dbReference>
<evidence type="ECO:0000256" key="10">
    <source>
        <dbReference type="ARBA" id="ARBA00023136"/>
    </source>
</evidence>
<dbReference type="Pfam" id="PF00512">
    <property type="entry name" value="HisKA"/>
    <property type="match status" value="1"/>
</dbReference>
<gene>
    <name evidence="14" type="ORF">BN12_200014</name>
</gene>
<dbReference type="Pfam" id="PF02518">
    <property type="entry name" value="HATPase_c"/>
    <property type="match status" value="1"/>
</dbReference>
<feature type="domain" description="HAMP" evidence="13">
    <location>
        <begin position="212"/>
        <end position="264"/>
    </location>
</feature>
<feature type="transmembrane region" description="Helical" evidence="11">
    <location>
        <begin position="25"/>
        <end position="49"/>
    </location>
</feature>
<dbReference type="PROSITE" id="PS50109">
    <property type="entry name" value="HIS_KIN"/>
    <property type="match status" value="1"/>
</dbReference>
<evidence type="ECO:0000256" key="1">
    <source>
        <dbReference type="ARBA" id="ARBA00000085"/>
    </source>
</evidence>
<dbReference type="InterPro" id="IPR036890">
    <property type="entry name" value="HATPase_C_sf"/>
</dbReference>
<dbReference type="SUPFAM" id="SSF55874">
    <property type="entry name" value="ATPase domain of HSP90 chaperone/DNA topoisomerase II/histidine kinase"/>
    <property type="match status" value="1"/>
</dbReference>
<keyword evidence="4" id="KW-0597">Phosphoprotein</keyword>
<dbReference type="PRINTS" id="PR00344">
    <property type="entry name" value="BCTRLSENSOR"/>
</dbReference>
<feature type="domain" description="Histidine kinase" evidence="12">
    <location>
        <begin position="272"/>
        <end position="483"/>
    </location>
</feature>
<keyword evidence="5 14" id="KW-0808">Transferase</keyword>
<evidence type="ECO:0000256" key="6">
    <source>
        <dbReference type="ARBA" id="ARBA00022692"/>
    </source>
</evidence>
<dbReference type="Gene3D" id="6.10.340.10">
    <property type="match status" value="1"/>
</dbReference>
<keyword evidence="9" id="KW-0902">Two-component regulatory system</keyword>
<dbReference type="AlphaFoldDB" id="A0A077LUJ2"/>
<dbReference type="CDD" id="cd00075">
    <property type="entry name" value="HATPase"/>
    <property type="match status" value="1"/>
</dbReference>
<dbReference type="InterPro" id="IPR003661">
    <property type="entry name" value="HisK_dim/P_dom"/>
</dbReference>
<keyword evidence="7" id="KW-0418">Kinase</keyword>
<dbReference type="SUPFAM" id="SSF158472">
    <property type="entry name" value="HAMP domain-like"/>
    <property type="match status" value="1"/>
</dbReference>
<keyword evidence="8 11" id="KW-1133">Transmembrane helix</keyword>
<dbReference type="SMART" id="SM00304">
    <property type="entry name" value="HAMP"/>
    <property type="match status" value="1"/>
</dbReference>
<dbReference type="InterPro" id="IPR050428">
    <property type="entry name" value="TCS_sensor_his_kinase"/>
</dbReference>
<name>A0A077LUJ2_9MICO</name>
<reference evidence="14 15" key="1">
    <citation type="journal article" date="2013" name="ISME J.">
        <title>A metabolic model for members of the genus Tetrasphaera involved in enhanced biological phosphorus removal.</title>
        <authorList>
            <person name="Kristiansen R."/>
            <person name="Nguyen H.T.T."/>
            <person name="Saunders A.M."/>
            <person name="Nielsen J.L."/>
            <person name="Wimmer R."/>
            <person name="Le V.Q."/>
            <person name="McIlroy S.J."/>
            <person name="Petrovski S."/>
            <person name="Seviour R.J."/>
            <person name="Calteau A."/>
            <person name="Nielsen K.L."/>
            <person name="Nielsen P.H."/>
        </authorList>
    </citation>
    <scope>NUCLEOTIDE SEQUENCE [LARGE SCALE GENOMIC DNA]</scope>
    <source>
        <strain evidence="14 15">T1-X7</strain>
    </source>
</reference>
<sequence length="487" mass="52193">MVGTRRLPRLRSVTDGIRHSARGRIVAWLALLVALTVAVLVVVVGRVVIARADTQLDLELSHEGDKLRGFAARGVDPATGQPLASATELLDAFLRENLPEDDETFFSVVDGRAVSRSAQQPLARVDLDPAVVSVAADASEPVLGDASSTAGPVRYAVFPVRVDGSPPTTGALVAVEFAGPSRAEAWGLVRVLCLVGVGALGLAGVGSWFVAGRVLAPIQVVRRAASRIGETDLDRRVEVTGDDEVSRLAETFNHMLDRLQRAFEGQRRFLDDASHELRTPLTVVRGHLELMDEDPVEREQTRLLVLDELDRMTRLVDDLVLLARSDRPDFVTLGEVPLADLVIEVLAKAQALAPRHWVIDALDEGIVDADAQRLTQALLQLAANAVEHTREADTIAFGARTDGSGVASVWVRDTGTGVTPAERERIFHRAVRAGGPRPAGSREGLGLGLAIVSSIAEAHGGRVRLDSAVGVGSRFTIEIPARRQEVS</sequence>
<dbReference type="GO" id="GO:0005886">
    <property type="term" value="C:plasma membrane"/>
    <property type="evidence" value="ECO:0007669"/>
    <property type="project" value="UniProtKB-SubCell"/>
</dbReference>
<evidence type="ECO:0000256" key="9">
    <source>
        <dbReference type="ARBA" id="ARBA00023012"/>
    </source>
</evidence>
<comment type="subcellular location">
    <subcellularLocation>
        <location evidence="2">Cell membrane</location>
    </subcellularLocation>
</comment>
<evidence type="ECO:0000259" key="12">
    <source>
        <dbReference type="PROSITE" id="PS50109"/>
    </source>
</evidence>
<keyword evidence="6 11" id="KW-0812">Transmembrane</keyword>
<evidence type="ECO:0000256" key="8">
    <source>
        <dbReference type="ARBA" id="ARBA00022989"/>
    </source>
</evidence>
<dbReference type="CDD" id="cd00082">
    <property type="entry name" value="HisKA"/>
    <property type="match status" value="1"/>
</dbReference>
<dbReference type="InterPro" id="IPR003660">
    <property type="entry name" value="HAMP_dom"/>
</dbReference>
<dbReference type="PANTHER" id="PTHR45436:SF5">
    <property type="entry name" value="SENSOR HISTIDINE KINASE TRCS"/>
    <property type="match status" value="1"/>
</dbReference>
<dbReference type="InterPro" id="IPR005467">
    <property type="entry name" value="His_kinase_dom"/>
</dbReference>
<organism evidence="14 15">
    <name type="scientific">Nostocoides japonicum T1-X7</name>
    <dbReference type="NCBI Taxonomy" id="1194083"/>
    <lineage>
        <taxon>Bacteria</taxon>
        <taxon>Bacillati</taxon>
        <taxon>Actinomycetota</taxon>
        <taxon>Actinomycetes</taxon>
        <taxon>Micrococcales</taxon>
        <taxon>Intrasporangiaceae</taxon>
        <taxon>Nostocoides</taxon>
    </lineage>
</organism>
<dbReference type="PANTHER" id="PTHR45436">
    <property type="entry name" value="SENSOR HISTIDINE KINASE YKOH"/>
    <property type="match status" value="1"/>
</dbReference>
<dbReference type="InterPro" id="IPR003594">
    <property type="entry name" value="HATPase_dom"/>
</dbReference>
<dbReference type="STRING" id="1194083.BN12_200014"/>
<evidence type="ECO:0000313" key="15">
    <source>
        <dbReference type="Proteomes" id="UP000035721"/>
    </source>
</evidence>
<dbReference type="SUPFAM" id="SSF47384">
    <property type="entry name" value="Homodimeric domain of signal transducing histidine kinase"/>
    <property type="match status" value="1"/>
</dbReference>
<dbReference type="Gene3D" id="3.30.565.10">
    <property type="entry name" value="Histidine kinase-like ATPase, C-terminal domain"/>
    <property type="match status" value="1"/>
</dbReference>
<proteinExistence type="predicted"/>
<dbReference type="CDD" id="cd06225">
    <property type="entry name" value="HAMP"/>
    <property type="match status" value="1"/>
</dbReference>
<dbReference type="EC" id="2.7.13.3" evidence="3"/>
<evidence type="ECO:0000256" key="11">
    <source>
        <dbReference type="SAM" id="Phobius"/>
    </source>
</evidence>
<dbReference type="Pfam" id="PF00672">
    <property type="entry name" value="HAMP"/>
    <property type="match status" value="1"/>
</dbReference>
<dbReference type="Gene3D" id="1.10.287.130">
    <property type="match status" value="1"/>
</dbReference>
<dbReference type="SMART" id="SM00388">
    <property type="entry name" value="HisKA"/>
    <property type="match status" value="1"/>
</dbReference>
<evidence type="ECO:0000256" key="3">
    <source>
        <dbReference type="ARBA" id="ARBA00012438"/>
    </source>
</evidence>
<dbReference type="EMBL" id="CAJB01000113">
    <property type="protein sequence ID" value="CCH77518.1"/>
    <property type="molecule type" value="Genomic_DNA"/>
</dbReference>
<evidence type="ECO:0000256" key="5">
    <source>
        <dbReference type="ARBA" id="ARBA00022679"/>
    </source>
</evidence>
<dbReference type="InterPro" id="IPR036097">
    <property type="entry name" value="HisK_dim/P_sf"/>
</dbReference>
<accession>A0A077LUJ2</accession>
<keyword evidence="15" id="KW-1185">Reference proteome</keyword>
<evidence type="ECO:0000256" key="7">
    <source>
        <dbReference type="ARBA" id="ARBA00022777"/>
    </source>
</evidence>
<evidence type="ECO:0000256" key="2">
    <source>
        <dbReference type="ARBA" id="ARBA00004236"/>
    </source>
</evidence>
<evidence type="ECO:0000313" key="14">
    <source>
        <dbReference type="EMBL" id="CCH77518.1"/>
    </source>
</evidence>
<dbReference type="InterPro" id="IPR004358">
    <property type="entry name" value="Sig_transdc_His_kin-like_C"/>
</dbReference>
<evidence type="ECO:0000259" key="13">
    <source>
        <dbReference type="PROSITE" id="PS50885"/>
    </source>
</evidence>
<protein>
    <recommendedName>
        <fullName evidence="3">histidine kinase</fullName>
        <ecNumber evidence="3">2.7.13.3</ecNumber>
    </recommendedName>
</protein>
<comment type="catalytic activity">
    <reaction evidence="1">
        <text>ATP + protein L-histidine = ADP + protein N-phospho-L-histidine.</text>
        <dbReference type="EC" id="2.7.13.3"/>
    </reaction>
</comment>
<keyword evidence="10 11" id="KW-0472">Membrane</keyword>
<evidence type="ECO:0000256" key="4">
    <source>
        <dbReference type="ARBA" id="ARBA00022553"/>
    </source>
</evidence>